<dbReference type="InterPro" id="IPR013595">
    <property type="entry name" value="Pept_S33_TAP-like_C"/>
</dbReference>
<evidence type="ECO:0000259" key="1">
    <source>
        <dbReference type="Pfam" id="PF08386"/>
    </source>
</evidence>
<protein>
    <recommendedName>
        <fullName evidence="1">Peptidase S33 tripeptidyl aminopeptidase-like C-terminal domain-containing protein</fullName>
    </recommendedName>
</protein>
<dbReference type="AlphaFoldDB" id="A0A6V8K7U3"/>
<gene>
    <name evidence="2" type="ORF">Phou_019770</name>
</gene>
<dbReference type="Proteomes" id="UP000482800">
    <property type="component" value="Unassembled WGS sequence"/>
</dbReference>
<reference evidence="2 3" key="1">
    <citation type="submission" date="2020-03" db="EMBL/GenBank/DDBJ databases">
        <title>Whole genome shotgun sequence of Phytohabitans houttuyneae NBRC 108639.</title>
        <authorList>
            <person name="Komaki H."/>
            <person name="Tamura T."/>
        </authorList>
    </citation>
    <scope>NUCLEOTIDE SEQUENCE [LARGE SCALE GENOMIC DNA]</scope>
    <source>
        <strain evidence="2 3">NBRC 108639</strain>
    </source>
</reference>
<sequence>MPLSSAVATRDAIRGARLVAVDRRTHVPLLSGQASECTRAAVTDYLWPGACPPPTCPADPVDGC</sequence>
<name>A0A6V8K7U3_9ACTN</name>
<dbReference type="Pfam" id="PF08386">
    <property type="entry name" value="Abhydrolase_4"/>
    <property type="match status" value="1"/>
</dbReference>
<reference evidence="2 3" key="2">
    <citation type="submission" date="2020-03" db="EMBL/GenBank/DDBJ databases">
        <authorList>
            <person name="Ichikawa N."/>
            <person name="Kimura A."/>
            <person name="Kitahashi Y."/>
            <person name="Uohara A."/>
        </authorList>
    </citation>
    <scope>NUCLEOTIDE SEQUENCE [LARGE SCALE GENOMIC DNA]</scope>
    <source>
        <strain evidence="2 3">NBRC 108639</strain>
    </source>
</reference>
<keyword evidence="3" id="KW-1185">Reference proteome</keyword>
<evidence type="ECO:0000313" key="3">
    <source>
        <dbReference type="Proteomes" id="UP000482800"/>
    </source>
</evidence>
<dbReference type="EMBL" id="BLPF01000001">
    <property type="protein sequence ID" value="GFJ77797.1"/>
    <property type="molecule type" value="Genomic_DNA"/>
</dbReference>
<proteinExistence type="predicted"/>
<evidence type="ECO:0000313" key="2">
    <source>
        <dbReference type="EMBL" id="GFJ77797.1"/>
    </source>
</evidence>
<accession>A0A6V8K7U3</accession>
<feature type="domain" description="Peptidase S33 tripeptidyl aminopeptidase-like C-terminal" evidence="1">
    <location>
        <begin position="2"/>
        <end position="53"/>
    </location>
</feature>
<comment type="caution">
    <text evidence="2">The sequence shown here is derived from an EMBL/GenBank/DDBJ whole genome shotgun (WGS) entry which is preliminary data.</text>
</comment>
<organism evidence="2 3">
    <name type="scientific">Phytohabitans houttuyneae</name>
    <dbReference type="NCBI Taxonomy" id="1076126"/>
    <lineage>
        <taxon>Bacteria</taxon>
        <taxon>Bacillati</taxon>
        <taxon>Actinomycetota</taxon>
        <taxon>Actinomycetes</taxon>
        <taxon>Micromonosporales</taxon>
        <taxon>Micromonosporaceae</taxon>
    </lineage>
</organism>